<reference evidence="2" key="1">
    <citation type="submission" date="2025-08" db="UniProtKB">
        <authorList>
            <consortium name="RefSeq"/>
        </authorList>
    </citation>
    <scope>IDENTIFICATION</scope>
    <source>
        <strain evidence="2">Airmid</strain>
    </source>
</reference>
<dbReference type="Proteomes" id="UP000515146">
    <property type="component" value="Unplaced"/>
</dbReference>
<dbReference type="FunCoup" id="A0A6P6XL78">
    <property type="interactions" value="898"/>
</dbReference>
<dbReference type="OrthoDB" id="514167at2759"/>
<accession>A0A6P6XL78</accession>
<dbReference type="RefSeq" id="XP_027194290.1">
    <property type="nucleotide sequence ID" value="XM_027338489.1"/>
</dbReference>
<keyword evidence="1" id="KW-1185">Reference proteome</keyword>
<proteinExistence type="predicted"/>
<dbReference type="InterPro" id="IPR019265">
    <property type="entry name" value="RTRAF"/>
</dbReference>
<evidence type="ECO:0000313" key="1">
    <source>
        <dbReference type="Proteomes" id="UP000515146"/>
    </source>
</evidence>
<protein>
    <submittedName>
        <fullName evidence="2">RNA transcription, translation and transport factor protein-like</fullName>
    </submittedName>
</protein>
<sequence length="254" mass="29410">MFERKLLALQYDRPSINVDDESEFQNIIYWLESMKIRFYPPNDRGCLMAGSDNWNESYTKYLNEINYKGPRDDRKIAIDFLLNLALRFEMEDIRTQMHMSPGDVSDMINLDQGPSGIDFGDVDISSPEFVEELRSLSQLLNVPFYDDEPLVTLRAIAILLCKLRKSSRNIEPEQNINNNKKQKMIAKVDETILNMKFSKKSQYDKIVNRCANVLRLLYIKDLRDLQTEINNAIVQVQSVTANPKTDSTLGKVGR</sequence>
<name>A0A6P6XL78_DERPT</name>
<dbReference type="PANTHER" id="PTHR15924">
    <property type="entry name" value="CLE"/>
    <property type="match status" value="1"/>
</dbReference>
<dbReference type="AlphaFoldDB" id="A0A6P6XL78"/>
<dbReference type="KEGG" id="dpte:113789006"/>
<gene>
    <name evidence="2" type="primary">LOC113789006</name>
</gene>
<dbReference type="OMA" id="KDFPIGM"/>
<organism evidence="1 2">
    <name type="scientific">Dermatophagoides pteronyssinus</name>
    <name type="common">European house dust mite</name>
    <dbReference type="NCBI Taxonomy" id="6956"/>
    <lineage>
        <taxon>Eukaryota</taxon>
        <taxon>Metazoa</taxon>
        <taxon>Ecdysozoa</taxon>
        <taxon>Arthropoda</taxon>
        <taxon>Chelicerata</taxon>
        <taxon>Arachnida</taxon>
        <taxon>Acari</taxon>
        <taxon>Acariformes</taxon>
        <taxon>Sarcoptiformes</taxon>
        <taxon>Astigmata</taxon>
        <taxon>Psoroptidia</taxon>
        <taxon>Analgoidea</taxon>
        <taxon>Pyroglyphidae</taxon>
        <taxon>Dermatophagoidinae</taxon>
        <taxon>Dermatophagoides</taxon>
    </lineage>
</organism>
<dbReference type="Pfam" id="PF10036">
    <property type="entry name" value="RLL"/>
    <property type="match status" value="1"/>
</dbReference>
<dbReference type="InParanoid" id="A0A6P6XL78"/>
<evidence type="ECO:0000313" key="2">
    <source>
        <dbReference type="RefSeq" id="XP_027194290.1"/>
    </source>
</evidence>